<dbReference type="InterPro" id="IPR011009">
    <property type="entry name" value="Kinase-like_dom_sf"/>
</dbReference>
<evidence type="ECO:0000256" key="2">
    <source>
        <dbReference type="ARBA" id="ARBA00010769"/>
    </source>
</evidence>
<dbReference type="GO" id="GO:0004674">
    <property type="term" value="F:protein serine/threonine kinase activity"/>
    <property type="evidence" value="ECO:0000318"/>
    <property type="project" value="GO_Central"/>
</dbReference>
<keyword evidence="19" id="KW-1185">Reference proteome</keyword>
<keyword evidence="6 13" id="KW-0227">DNA damage</keyword>
<dbReference type="GO" id="GO:0005737">
    <property type="term" value="C:cytoplasm"/>
    <property type="evidence" value="ECO:0000318"/>
    <property type="project" value="GO_Central"/>
</dbReference>
<dbReference type="PROSITE" id="PS51189">
    <property type="entry name" value="FAT"/>
    <property type="match status" value="1"/>
</dbReference>
<comment type="subcellular location">
    <subcellularLocation>
        <location evidence="1 13">Nucleus</location>
    </subcellularLocation>
</comment>
<dbReference type="Pfam" id="PF02259">
    <property type="entry name" value="FAT"/>
    <property type="match status" value="1"/>
</dbReference>
<evidence type="ECO:0000256" key="3">
    <source>
        <dbReference type="ARBA" id="ARBA00022527"/>
    </source>
</evidence>
<organism evidence="18 19">
    <name type="scientific">Daphnia pulex</name>
    <name type="common">Water flea</name>
    <dbReference type="NCBI Taxonomy" id="6669"/>
    <lineage>
        <taxon>Eukaryota</taxon>
        <taxon>Metazoa</taxon>
        <taxon>Ecdysozoa</taxon>
        <taxon>Arthropoda</taxon>
        <taxon>Crustacea</taxon>
        <taxon>Branchiopoda</taxon>
        <taxon>Diplostraca</taxon>
        <taxon>Cladocera</taxon>
        <taxon>Anomopoda</taxon>
        <taxon>Daphniidae</taxon>
        <taxon>Daphnia</taxon>
    </lineage>
</organism>
<dbReference type="Pfam" id="PF02260">
    <property type="entry name" value="FATC"/>
    <property type="match status" value="1"/>
</dbReference>
<comment type="catalytic activity">
    <reaction evidence="12">
        <text>L-seryl-[protein] + ATP = O-phospho-L-seryl-[protein] + ADP + H(+)</text>
        <dbReference type="Rhea" id="RHEA:17989"/>
        <dbReference type="Rhea" id="RHEA-COMP:9863"/>
        <dbReference type="Rhea" id="RHEA-COMP:11604"/>
        <dbReference type="ChEBI" id="CHEBI:15378"/>
        <dbReference type="ChEBI" id="CHEBI:29999"/>
        <dbReference type="ChEBI" id="CHEBI:30616"/>
        <dbReference type="ChEBI" id="CHEBI:83421"/>
        <dbReference type="ChEBI" id="CHEBI:456216"/>
        <dbReference type="EC" id="2.7.11.1"/>
    </reaction>
</comment>
<dbReference type="InterPro" id="IPR000403">
    <property type="entry name" value="PI3/4_kinase_cat_dom"/>
</dbReference>
<dbReference type="EMBL" id="GL732526">
    <property type="protein sequence ID" value="EFX88021.1"/>
    <property type="molecule type" value="Genomic_DNA"/>
</dbReference>
<evidence type="ECO:0000313" key="18">
    <source>
        <dbReference type="EMBL" id="EFX88021.1"/>
    </source>
</evidence>
<dbReference type="GO" id="GO:0000723">
    <property type="term" value="P:telomere maintenance"/>
    <property type="evidence" value="ECO:0000318"/>
    <property type="project" value="GO_Central"/>
</dbReference>
<keyword evidence="9 13" id="KW-0539">Nucleus</keyword>
<dbReference type="GO" id="GO:0005694">
    <property type="term" value="C:chromosome"/>
    <property type="evidence" value="ECO:0000318"/>
    <property type="project" value="GO_Central"/>
</dbReference>
<dbReference type="EC" id="2.7.11.1" evidence="13"/>
<dbReference type="InterPro" id="IPR014009">
    <property type="entry name" value="PIK_FAT"/>
</dbReference>
<dbReference type="KEGG" id="dpx:DAPPUDRAFT_311533"/>
<feature type="domain" description="PI3K/PI4K catalytic" evidence="15">
    <location>
        <begin position="2585"/>
        <end position="2907"/>
    </location>
</feature>
<dbReference type="InterPro" id="IPR003151">
    <property type="entry name" value="PIK-rel_kinase_FAT"/>
</dbReference>
<dbReference type="SMART" id="SM01343">
    <property type="entry name" value="FATC"/>
    <property type="match status" value="1"/>
</dbReference>
<evidence type="ECO:0000259" key="15">
    <source>
        <dbReference type="PROSITE" id="PS50290"/>
    </source>
</evidence>
<dbReference type="FunFam" id="3.30.1010.10:FF:000023">
    <property type="entry name" value="Serine/threonine-protein kinase ATM"/>
    <property type="match status" value="1"/>
</dbReference>
<protein>
    <recommendedName>
        <fullName evidence="13">non-specific serine/threonine protein kinase</fullName>
        <ecNumber evidence="13">2.7.11.1</ecNumber>
    </recommendedName>
</protein>
<evidence type="ECO:0000256" key="4">
    <source>
        <dbReference type="ARBA" id="ARBA00022679"/>
    </source>
</evidence>
<dbReference type="InterPro" id="IPR021668">
    <property type="entry name" value="TAN"/>
</dbReference>
<dbReference type="InterPro" id="IPR036940">
    <property type="entry name" value="PI3/4_kinase_cat_sf"/>
</dbReference>
<sequence length="2956" mass="335059">MACNGDFQISSIIETSKCMGSEKITERRKSAETLDILLSNQNYISILDDNTDASHGFTWNNVFDAAIAYMSKEVEKFKQDEAKGKALSQAQKTLRENHLKLSASSLLNVIVLAGERKPRLDVDIVLHHCLTALKDPFMLEKFGRDHLTALNREILSKRGYWSKLKPNSWLSIFLMSLKILRSHIPNNVTYVSIASLLNYVMHHGTLQSDISLKVRKKLQFFIENLNNKAMLQKEHHLIKIWIDSAIQLAFSVGSEDRFLLCQLTETTLNTFLDLCHDHLEDIELIVQFSILAMVAHHPCGVEANEIGFMVAGSPDDWLRTMRRLHSLIDFVVKTNTQRNRTAEKKVLELEPNTITLAVRVARQIFSSSDLTMDVTRMGIMDETSTSQISGPSAKKKRLMSGLSELTDRLRTMGATSESIPLLQITTHLVLIYPDFPQTHEMKEFLDYVVDVSTYVITHDCRQYEMMSHCFKLFRIVCISLFERRQDSKELLQSSLQLDNVSKLWESIWKCVVAHQCHQESFLLIATLLLYRIASEPMARQIAQVLGRPGGSVPCDRHSMLCLAAFLHRYTLPDQGFVQPSESKDRNSSSFNWNGLGDPVGDRSIRSLLTEWLLNCKSKEYGTSTANLHFRLLAALAMKQPIVQNIDIPSHLVQLSAPIQFDSECHRLESKFRFVELLDQTNLLELSKPITSRPLASCPMSSTILVDQLCLMNDLCVRMALNLENYNKITSEMLSALNDAICFLSLVRNVVLSGLLSDTSKLRENALPLLKSVCRLVLSEDSVYSRQCLQNFTTLLDIELAGQAGEDFLRRAIWDLCFGKLVNASSRAESRDDTFGEIRRGGASHPSVQIADQTQEEKRTSLFDSCILTDGEAWQVDFYRLLSTVSSPVDHSEAIRPDYCAMKTDLMHALSNAGTDPTSYYHLQLGFCLLRTYIRAPLEALDAILVMDLVDLMSGIGLQFIYDYESAEAVLHLLPQLTAHVSNVGCSSSKAKIISLFLRFQTDIQDEMFGPPVEEAFYRCLANLSPSANWLKWGAGTIEATGISPICLEALAGLNRPFNSTVIATCQAVQQLFDYGNMTSTSWQDSLLAALSSSIVTKELTEVDEQRDVTTRSASILQLLSSIIVKSPWAEKTTLVMMLRFARYHSIETETVRRALELAARQLNLDCYAWLDSRLEFLLDRWFETEELENFPFGIYHCSNLTSFLDKHQNVIVPMVFLKKDSQKISNLADLMGLNVADLLCHHLAAIVAKILPRLSEAKLKGSETPVTLNRFAQTKYQDIQQLIQDKSRISQALKNNLLELVIRLLCSVHDSNVAAQLFGPEIVLPLTGSFRFEKSAVIEAIRHFSPDVIADANVEPFEHLALWTATNPWEVHTLLVELFVTYETGCRLTDKQQALVNLAIASDLLVNSTEENQQTMLYYVFYSLVHRMGHIIRQEKTDETLRRGALIIVKGIIVKVMNTCPDIVAQLLVTIVGFVTPLAKASGRLQWLAIEILEYLIVEHRKEIGNSTDQLSPFPNLEQFAHLSRALEESKQNRNCTLDEEIGVFLGLVDQLDHDNIPVESVENLAKLLSNRKKEVMQLYAQLENRNSSSSDCIRSSLHRLICSLIQLGKTKPILSEAVAAALGELGPSDLTTLILQPDTPVPDTTTIQGQMENHAQCSSTLHLAVTVFPMLVRYLFADECPLLSVSGRVMQAAMDSAEGQNFVQLSKKYSWPLRNLLIPFRSKTPKEKKSLFMDTQYFDNNIDDLLWTQAGHSWITRLTCTMIGSFRTPNFFANLLPVCRLQSDFCSVLLPFVVRAMLSCGEERIRDVLSTHINCVLAGPYKMAEPSVKTVLQVVQHLRSQKSDKKTNSPWERNFRLALNYYDVARASQSCSAYFSTIMYAEIWLDRLNIIGHSEPLSDAGVSGYRKMHPVEDLLFEAYTCTGEPDGRTGFQCLPDIRRYEQESDWFRALEFYDAQGSYTESEDQQMLTFSSLSRCGLYRTLSDVTSNHDSPAVREYQYECAWRLSNWSQHRETDMEEKPGFQQLLFNSLVALKQGDQAELVHSVSQSRSLVIEKLCQAGSLESCRIIYPSLTLLRMVCDVEDIDQCDKKLSSLQEKWAQDRLPVSDFSYLEPILTLRAVMLKELFPRSSETRTALVNTLLETCRKARQYGNYPVAGRCLSQLSTLPDLSRDLKMNFSLEKALTEWQRKDGDRALNTLRSLATVLKDETIPHPIYPRVLNLLGQWLHETRSENPRQILSLYFRKSLEAALATQTRQKWSGLDGKENPSSHHVSDARQVLAAYADSLYKDLQSYIESRDFETQQKLAKIRQGKAAELKKMRVSAPDENKDEVRRANLFMTNETTNDMSEFQTLFTERESYLLEAAENYLVGIREEAAGENTNISYDKRISRLISLWFDNRTNVKLTELMMAWLPKIPSYHFIPVLPQLAARLVSKLNPQLYHDEFPKLLQNLIEKCALEHPHHTLPVILALAMTNKDKEIEETSRSTNQRPDEDRVTAAKNLIKKVAKRPEEGVRCKKLEQLHSCLIRLANKEVNVKDRSVDALKIPVELSSMNNLEDVAVPTFSLAVNPDGVYRKDQVVGIISFDPHFILVGGINAPKKMECRGTDGKIRPMLLKGKDDLRQDAVMQQVFSTMNLFLEQDEQTRQRKLNIRTYKVLPLSRRSGLLEWCEGTNPIGFFLLDGKSGAHSRYAKPGDLTSEEARKDMANLMNIKSSDERLQRYREICARFPPVFRHFFLEQYSTPSVWFEKRLSYTRSAAASSMVGYILGLGDRHLQNILIDEHTAELIHIDLGIAFDQGTVLPIPEAVPFRLTRDIVDAMGVLGVEGIFRRCCEFSMEVMRKQQDSILTLLEVLLYDPLYVWTVTPQKAAALQQKQKSLSKRRGSNVSEIVADDGIQSVDSEVNESAKRTLVRLSQKLRGVEKGTPLSVRGQVNLLIQQATDPANLYRIFHGWRPQA</sequence>
<comment type="catalytic activity">
    <reaction evidence="11 13">
        <text>L-threonyl-[protein] + ATP = O-phospho-L-threonyl-[protein] + ADP + H(+)</text>
        <dbReference type="Rhea" id="RHEA:46608"/>
        <dbReference type="Rhea" id="RHEA-COMP:11060"/>
        <dbReference type="Rhea" id="RHEA-COMP:11605"/>
        <dbReference type="ChEBI" id="CHEBI:15378"/>
        <dbReference type="ChEBI" id="CHEBI:30013"/>
        <dbReference type="ChEBI" id="CHEBI:30616"/>
        <dbReference type="ChEBI" id="CHEBI:61977"/>
        <dbReference type="ChEBI" id="CHEBI:456216"/>
        <dbReference type="EC" id="2.7.11.1"/>
    </reaction>
</comment>
<evidence type="ECO:0000256" key="11">
    <source>
        <dbReference type="ARBA" id="ARBA00047899"/>
    </source>
</evidence>
<dbReference type="GO" id="GO:1904262">
    <property type="term" value="P:negative regulation of TORC1 signaling"/>
    <property type="evidence" value="ECO:0000318"/>
    <property type="project" value="GO_Central"/>
</dbReference>
<dbReference type="GO" id="GO:0008630">
    <property type="term" value="P:intrinsic apoptotic signaling pathway in response to DNA damage"/>
    <property type="evidence" value="ECO:0000318"/>
    <property type="project" value="GO_Central"/>
</dbReference>
<dbReference type="GO" id="GO:0005524">
    <property type="term" value="F:ATP binding"/>
    <property type="evidence" value="ECO:0007669"/>
    <property type="project" value="UniProtKB-KW"/>
</dbReference>
<gene>
    <name evidence="18" type="ORF">DAPPUDRAFT_311533</name>
</gene>
<evidence type="ECO:0000256" key="10">
    <source>
        <dbReference type="ARBA" id="ARBA00023306"/>
    </source>
</evidence>
<evidence type="ECO:0000313" key="19">
    <source>
        <dbReference type="Proteomes" id="UP000000305"/>
    </source>
</evidence>
<dbReference type="InterPro" id="IPR018936">
    <property type="entry name" value="PI3/4_kinase_CS"/>
</dbReference>
<comment type="similarity">
    <text evidence="2 13">Belongs to the PI3/PI4-kinase family. ATM subfamily.</text>
</comment>
<name>E9FX63_DAPPU</name>
<evidence type="ECO:0000256" key="6">
    <source>
        <dbReference type="ARBA" id="ARBA00022763"/>
    </source>
</evidence>
<dbReference type="Gene3D" id="1.10.1070.11">
    <property type="entry name" value="Phosphatidylinositol 3-/4-kinase, catalytic domain"/>
    <property type="match status" value="1"/>
</dbReference>
<dbReference type="GO" id="GO:0005634">
    <property type="term" value="C:nucleus"/>
    <property type="evidence" value="ECO:0000318"/>
    <property type="project" value="GO_Central"/>
</dbReference>
<dbReference type="InParanoid" id="E9FX63"/>
<dbReference type="STRING" id="6669.E9FX63"/>
<evidence type="ECO:0000256" key="1">
    <source>
        <dbReference type="ARBA" id="ARBA00004123"/>
    </source>
</evidence>
<dbReference type="InterPro" id="IPR003152">
    <property type="entry name" value="FATC_dom"/>
</dbReference>
<dbReference type="SUPFAM" id="SSF56112">
    <property type="entry name" value="Protein kinase-like (PK-like)"/>
    <property type="match status" value="1"/>
</dbReference>
<dbReference type="Pfam" id="PF00454">
    <property type="entry name" value="PI3_PI4_kinase"/>
    <property type="match status" value="1"/>
</dbReference>
<dbReference type="Proteomes" id="UP000000305">
    <property type="component" value="Unassembled WGS sequence"/>
</dbReference>
<keyword evidence="7 13" id="KW-0418">Kinase</keyword>
<dbReference type="PANTHER" id="PTHR37079">
    <property type="entry name" value="SERINE/THREONINE-PROTEIN KINASE ATM"/>
    <property type="match status" value="1"/>
</dbReference>
<evidence type="ECO:0000259" key="17">
    <source>
        <dbReference type="PROSITE" id="PS51190"/>
    </source>
</evidence>
<dbReference type="PROSITE" id="PS51190">
    <property type="entry name" value="FATC"/>
    <property type="match status" value="1"/>
</dbReference>
<dbReference type="HOGENOM" id="CLU_000178_3_1_1"/>
<proteinExistence type="inferred from homology"/>
<evidence type="ECO:0000256" key="7">
    <source>
        <dbReference type="ARBA" id="ARBA00022777"/>
    </source>
</evidence>
<dbReference type="Pfam" id="PF11640">
    <property type="entry name" value="TAN"/>
    <property type="match status" value="1"/>
</dbReference>
<evidence type="ECO:0000256" key="14">
    <source>
        <dbReference type="SAM" id="MobiDB-lite"/>
    </source>
</evidence>
<evidence type="ECO:0000256" key="13">
    <source>
        <dbReference type="RuleBase" id="RU365027"/>
    </source>
</evidence>
<dbReference type="InterPro" id="IPR038980">
    <property type="entry name" value="ATM_plant"/>
</dbReference>
<evidence type="ECO:0000259" key="16">
    <source>
        <dbReference type="PROSITE" id="PS51189"/>
    </source>
</evidence>
<feature type="domain" description="FATC" evidence="17">
    <location>
        <begin position="2924"/>
        <end position="2956"/>
    </location>
</feature>
<keyword evidence="3 13" id="KW-0723">Serine/threonine-protein kinase</keyword>
<dbReference type="CDD" id="cd05171">
    <property type="entry name" value="PIKKc_ATM"/>
    <property type="match status" value="1"/>
</dbReference>
<dbReference type="PROSITE" id="PS00915">
    <property type="entry name" value="PI3_4_KINASE_1"/>
    <property type="match status" value="1"/>
</dbReference>
<dbReference type="PANTHER" id="PTHR37079:SF4">
    <property type="entry name" value="SERINE_THREONINE-PROTEIN KINASE ATM"/>
    <property type="match status" value="1"/>
</dbReference>
<dbReference type="InterPro" id="IPR044107">
    <property type="entry name" value="PIKKc_ATM"/>
</dbReference>
<dbReference type="PROSITE" id="PS50290">
    <property type="entry name" value="PI3_4_KINASE_3"/>
    <property type="match status" value="1"/>
</dbReference>
<feature type="domain" description="FAT" evidence="16">
    <location>
        <begin position="1864"/>
        <end position="2474"/>
    </location>
</feature>
<reference evidence="18 19" key="1">
    <citation type="journal article" date="2011" name="Science">
        <title>The ecoresponsive genome of Daphnia pulex.</title>
        <authorList>
            <person name="Colbourne J.K."/>
            <person name="Pfrender M.E."/>
            <person name="Gilbert D."/>
            <person name="Thomas W.K."/>
            <person name="Tucker A."/>
            <person name="Oakley T.H."/>
            <person name="Tokishita S."/>
            <person name="Aerts A."/>
            <person name="Arnold G.J."/>
            <person name="Basu M.K."/>
            <person name="Bauer D.J."/>
            <person name="Caceres C.E."/>
            <person name="Carmel L."/>
            <person name="Casola C."/>
            <person name="Choi J.H."/>
            <person name="Detter J.C."/>
            <person name="Dong Q."/>
            <person name="Dusheyko S."/>
            <person name="Eads B.D."/>
            <person name="Frohlich T."/>
            <person name="Geiler-Samerotte K.A."/>
            <person name="Gerlach D."/>
            <person name="Hatcher P."/>
            <person name="Jogdeo S."/>
            <person name="Krijgsveld J."/>
            <person name="Kriventseva E.V."/>
            <person name="Kultz D."/>
            <person name="Laforsch C."/>
            <person name="Lindquist E."/>
            <person name="Lopez J."/>
            <person name="Manak J.R."/>
            <person name="Muller J."/>
            <person name="Pangilinan J."/>
            <person name="Patwardhan R.P."/>
            <person name="Pitluck S."/>
            <person name="Pritham E.J."/>
            <person name="Rechtsteiner A."/>
            <person name="Rho M."/>
            <person name="Rogozin I.B."/>
            <person name="Sakarya O."/>
            <person name="Salamov A."/>
            <person name="Schaack S."/>
            <person name="Shapiro H."/>
            <person name="Shiga Y."/>
            <person name="Skalitzky C."/>
            <person name="Smith Z."/>
            <person name="Souvorov A."/>
            <person name="Sung W."/>
            <person name="Tang Z."/>
            <person name="Tsuchiya D."/>
            <person name="Tu H."/>
            <person name="Vos H."/>
            <person name="Wang M."/>
            <person name="Wolf Y.I."/>
            <person name="Yamagata H."/>
            <person name="Yamada T."/>
            <person name="Ye Y."/>
            <person name="Shaw J.R."/>
            <person name="Andrews J."/>
            <person name="Crease T.J."/>
            <person name="Tang H."/>
            <person name="Lucas S.M."/>
            <person name="Robertson H.M."/>
            <person name="Bork P."/>
            <person name="Koonin E.V."/>
            <person name="Zdobnov E.M."/>
            <person name="Grigoriev I.V."/>
            <person name="Lynch M."/>
            <person name="Boore J.L."/>
        </authorList>
    </citation>
    <scope>NUCLEOTIDE SEQUENCE [LARGE SCALE GENOMIC DNA]</scope>
</reference>
<dbReference type="Gene3D" id="3.30.1010.10">
    <property type="entry name" value="Phosphatidylinositol 3-kinase Catalytic Subunit, Chain A, domain 4"/>
    <property type="match status" value="1"/>
</dbReference>
<accession>E9FX63</accession>
<dbReference type="OrthoDB" id="381190at2759"/>
<dbReference type="SMART" id="SM00146">
    <property type="entry name" value="PI3Kc"/>
    <property type="match status" value="1"/>
</dbReference>
<feature type="region of interest" description="Disordered" evidence="14">
    <location>
        <begin position="835"/>
        <end position="855"/>
    </location>
</feature>
<keyword evidence="10" id="KW-0131">Cell cycle</keyword>
<keyword evidence="8 13" id="KW-0067">ATP-binding</keyword>
<dbReference type="SMART" id="SM01342">
    <property type="entry name" value="TAN"/>
    <property type="match status" value="1"/>
</dbReference>
<dbReference type="PROSITE" id="PS00916">
    <property type="entry name" value="PI3_4_KINASE_2"/>
    <property type="match status" value="1"/>
</dbReference>
<dbReference type="eggNOG" id="KOG0892">
    <property type="taxonomic scope" value="Eukaryota"/>
</dbReference>
<keyword evidence="5 13" id="KW-0547">Nucleotide-binding</keyword>
<dbReference type="GO" id="GO:0000077">
    <property type="term" value="P:DNA damage checkpoint signaling"/>
    <property type="evidence" value="ECO:0000318"/>
    <property type="project" value="GO_Central"/>
</dbReference>
<evidence type="ECO:0000256" key="5">
    <source>
        <dbReference type="ARBA" id="ARBA00022741"/>
    </source>
</evidence>
<evidence type="ECO:0000256" key="8">
    <source>
        <dbReference type="ARBA" id="ARBA00022840"/>
    </source>
</evidence>
<evidence type="ECO:0000256" key="12">
    <source>
        <dbReference type="ARBA" id="ARBA00048679"/>
    </source>
</evidence>
<evidence type="ECO:0000256" key="9">
    <source>
        <dbReference type="ARBA" id="ARBA00023242"/>
    </source>
</evidence>
<dbReference type="GO" id="GO:0106310">
    <property type="term" value="F:protein serine kinase activity"/>
    <property type="evidence" value="ECO:0007669"/>
    <property type="project" value="RHEA"/>
</dbReference>
<dbReference type="GO" id="GO:0006302">
    <property type="term" value="P:double-strand break repair"/>
    <property type="evidence" value="ECO:0000318"/>
    <property type="project" value="GO_Central"/>
</dbReference>
<keyword evidence="4 13" id="KW-0808">Transferase</keyword>